<comment type="similarity">
    <text evidence="2">Belongs to the multi antimicrobial extrusion (MATE) (TC 2.A.66.1) family.</text>
</comment>
<evidence type="ECO:0000256" key="2">
    <source>
        <dbReference type="ARBA" id="ARBA00010199"/>
    </source>
</evidence>
<feature type="transmembrane region" description="Helical" evidence="6">
    <location>
        <begin position="223"/>
        <end position="242"/>
    </location>
</feature>
<keyword evidence="3 6" id="KW-0812">Transmembrane</keyword>
<dbReference type="EMBL" id="VCHE01000118">
    <property type="protein sequence ID" value="KAB2570867.1"/>
    <property type="molecule type" value="Genomic_DNA"/>
</dbReference>
<dbReference type="GO" id="GO:0015297">
    <property type="term" value="F:antiporter activity"/>
    <property type="evidence" value="ECO:0007669"/>
    <property type="project" value="InterPro"/>
</dbReference>
<dbReference type="PANTHER" id="PTHR11206">
    <property type="entry name" value="MULTIDRUG RESISTANCE PROTEIN"/>
    <property type="match status" value="1"/>
</dbReference>
<accession>A0A5N5CZV7</accession>
<feature type="transmembrane region" description="Helical" evidence="6">
    <location>
        <begin position="35"/>
        <end position="52"/>
    </location>
</feature>
<evidence type="ECO:0000313" key="8">
    <source>
        <dbReference type="Proteomes" id="UP000325902"/>
    </source>
</evidence>
<evidence type="ECO:0000256" key="5">
    <source>
        <dbReference type="ARBA" id="ARBA00023136"/>
    </source>
</evidence>
<dbReference type="GO" id="GO:1990961">
    <property type="term" value="P:xenobiotic detoxification by transmembrane export across the plasma membrane"/>
    <property type="evidence" value="ECO:0007669"/>
    <property type="project" value="InterPro"/>
</dbReference>
<keyword evidence="4 6" id="KW-1133">Transmembrane helix</keyword>
<evidence type="ECO:0000256" key="1">
    <source>
        <dbReference type="ARBA" id="ARBA00004141"/>
    </source>
</evidence>
<dbReference type="CDD" id="cd13132">
    <property type="entry name" value="MATE_eukaryotic"/>
    <property type="match status" value="1"/>
</dbReference>
<dbReference type="OrthoDB" id="2126698at2759"/>
<gene>
    <name evidence="7" type="ORF">DBV05_g10464</name>
</gene>
<dbReference type="GO" id="GO:0042910">
    <property type="term" value="F:xenobiotic transmembrane transporter activity"/>
    <property type="evidence" value="ECO:0007669"/>
    <property type="project" value="InterPro"/>
</dbReference>
<feature type="transmembrane region" description="Helical" evidence="6">
    <location>
        <begin position="64"/>
        <end position="86"/>
    </location>
</feature>
<dbReference type="GO" id="GO:0016020">
    <property type="term" value="C:membrane"/>
    <property type="evidence" value="ECO:0007669"/>
    <property type="project" value="UniProtKB-SubCell"/>
</dbReference>
<reference evidence="7 8" key="1">
    <citation type="journal article" date="2019" name="Sci. Rep.">
        <title>A multi-omics analysis of the grapevine pathogen Lasiodiplodia theobromae reveals that temperature affects the expression of virulence- and pathogenicity-related genes.</title>
        <authorList>
            <person name="Felix C."/>
            <person name="Meneses R."/>
            <person name="Goncalves M.F.M."/>
            <person name="Tilleman L."/>
            <person name="Duarte A.S."/>
            <person name="Jorrin-Novo J.V."/>
            <person name="Van de Peer Y."/>
            <person name="Deforce D."/>
            <person name="Van Nieuwerburgh F."/>
            <person name="Esteves A.C."/>
            <person name="Alves A."/>
        </authorList>
    </citation>
    <scope>NUCLEOTIDE SEQUENCE [LARGE SCALE GENOMIC DNA]</scope>
    <source>
        <strain evidence="7 8">LA-SOL3</strain>
    </source>
</reference>
<keyword evidence="5 6" id="KW-0472">Membrane</keyword>
<keyword evidence="8" id="KW-1185">Reference proteome</keyword>
<evidence type="ECO:0000256" key="6">
    <source>
        <dbReference type="SAM" id="Phobius"/>
    </source>
</evidence>
<evidence type="ECO:0000256" key="3">
    <source>
        <dbReference type="ARBA" id="ARBA00022692"/>
    </source>
</evidence>
<dbReference type="InterPro" id="IPR045069">
    <property type="entry name" value="MATE_euk"/>
</dbReference>
<comment type="subcellular location">
    <subcellularLocation>
        <location evidence="1">Membrane</location>
        <topology evidence="1">Multi-pass membrane protein</topology>
    </subcellularLocation>
</comment>
<organism evidence="7 8">
    <name type="scientific">Lasiodiplodia theobromae</name>
    <dbReference type="NCBI Taxonomy" id="45133"/>
    <lineage>
        <taxon>Eukaryota</taxon>
        <taxon>Fungi</taxon>
        <taxon>Dikarya</taxon>
        <taxon>Ascomycota</taxon>
        <taxon>Pezizomycotina</taxon>
        <taxon>Dothideomycetes</taxon>
        <taxon>Dothideomycetes incertae sedis</taxon>
        <taxon>Botryosphaeriales</taxon>
        <taxon>Botryosphaeriaceae</taxon>
        <taxon>Lasiodiplodia</taxon>
    </lineage>
</organism>
<sequence>MIVPTAFYIPVAGLWMGSAPLFKLLGQDTQVSDDSARFLTAFIPGGLGYIYYESLKKYLQAQGLVKPATCINCVSALLNAALNYVLVHTFHLGLLGAPLATGLAFWASFLLLLLYIRHHHLSAATCWGGWSRRSLSARPLAAFARLAALGVLHVGSEWWAFEAVALAAGRLPGTAALAAQSVLMTSDQVFNTIPFGVGVAASARVGNLLGRGDGRAAATAARAAAGLSVAFGLALLAALLAAKDGYARVFGADDEAVAWLVARVIPYVAAFQVADGLNASCGGVLRGTGKQHVGAVVNFFAYYCFALPFGVYLAFYRRWGLDGLWIGLCCALYTAGAVQWIIISRTKWDDEVRKTRDRLDRAAQEGVSSQV</sequence>
<evidence type="ECO:0000313" key="7">
    <source>
        <dbReference type="EMBL" id="KAB2570867.1"/>
    </source>
</evidence>
<proteinExistence type="inferred from homology"/>
<dbReference type="InterPro" id="IPR002528">
    <property type="entry name" value="MATE_fam"/>
</dbReference>
<protein>
    <submittedName>
        <fullName evidence="7">Putative transporter</fullName>
    </submittedName>
</protein>
<dbReference type="Proteomes" id="UP000325902">
    <property type="component" value="Unassembled WGS sequence"/>
</dbReference>
<dbReference type="Pfam" id="PF01554">
    <property type="entry name" value="MatE"/>
    <property type="match status" value="2"/>
</dbReference>
<comment type="caution">
    <text evidence="7">The sequence shown here is derived from an EMBL/GenBank/DDBJ whole genome shotgun (WGS) entry which is preliminary data.</text>
</comment>
<feature type="transmembrane region" description="Helical" evidence="6">
    <location>
        <begin position="92"/>
        <end position="116"/>
    </location>
</feature>
<name>A0A5N5CZV7_9PEZI</name>
<feature type="transmembrane region" description="Helical" evidence="6">
    <location>
        <begin position="323"/>
        <end position="343"/>
    </location>
</feature>
<evidence type="ECO:0000256" key="4">
    <source>
        <dbReference type="ARBA" id="ARBA00022989"/>
    </source>
</evidence>
<dbReference type="NCBIfam" id="TIGR00797">
    <property type="entry name" value="matE"/>
    <property type="match status" value="1"/>
</dbReference>
<feature type="transmembrane region" description="Helical" evidence="6">
    <location>
        <begin position="295"/>
        <end position="317"/>
    </location>
</feature>
<dbReference type="AlphaFoldDB" id="A0A5N5CZV7"/>